<dbReference type="EMBL" id="PVUE01000011">
    <property type="protein sequence ID" value="PRZ41195.1"/>
    <property type="molecule type" value="Genomic_DNA"/>
</dbReference>
<keyword evidence="3 5" id="KW-0238">DNA-binding</keyword>
<comment type="caution">
    <text evidence="8">The sequence shown here is derived from an EMBL/GenBank/DDBJ whole genome shotgun (WGS) entry which is preliminary data.</text>
</comment>
<evidence type="ECO:0000259" key="6">
    <source>
        <dbReference type="PROSITE" id="PS50043"/>
    </source>
</evidence>
<dbReference type="SMART" id="SM01043">
    <property type="entry name" value="BTAD"/>
    <property type="match status" value="1"/>
</dbReference>
<evidence type="ECO:0000256" key="3">
    <source>
        <dbReference type="ARBA" id="ARBA00023125"/>
    </source>
</evidence>
<dbReference type="Gene3D" id="1.25.40.10">
    <property type="entry name" value="Tetratricopeptide repeat domain"/>
    <property type="match status" value="1"/>
</dbReference>
<dbReference type="InterPro" id="IPR051677">
    <property type="entry name" value="AfsR-DnrI-RedD_regulator"/>
</dbReference>
<evidence type="ECO:0000256" key="4">
    <source>
        <dbReference type="ARBA" id="ARBA00023163"/>
    </source>
</evidence>
<dbReference type="PANTHER" id="PTHR35807">
    <property type="entry name" value="TRANSCRIPTIONAL REGULATOR REDD-RELATED"/>
    <property type="match status" value="1"/>
</dbReference>
<evidence type="ECO:0000256" key="1">
    <source>
        <dbReference type="ARBA" id="ARBA00005820"/>
    </source>
</evidence>
<organism evidence="8 9">
    <name type="scientific">Antricoccus suffuscus</name>
    <dbReference type="NCBI Taxonomy" id="1629062"/>
    <lineage>
        <taxon>Bacteria</taxon>
        <taxon>Bacillati</taxon>
        <taxon>Actinomycetota</taxon>
        <taxon>Actinomycetes</taxon>
        <taxon>Geodermatophilales</taxon>
        <taxon>Antricoccaceae</taxon>
        <taxon>Antricoccus</taxon>
    </lineage>
</organism>
<dbReference type="InterPro" id="IPR036388">
    <property type="entry name" value="WH-like_DNA-bd_sf"/>
</dbReference>
<dbReference type="GO" id="GO:0003677">
    <property type="term" value="F:DNA binding"/>
    <property type="evidence" value="ECO:0007669"/>
    <property type="project" value="UniProtKB-UniRule"/>
</dbReference>
<dbReference type="Pfam" id="PF00486">
    <property type="entry name" value="Trans_reg_C"/>
    <property type="match status" value="1"/>
</dbReference>
<feature type="domain" description="OmpR/PhoB-type" evidence="7">
    <location>
        <begin position="1"/>
        <end position="89"/>
    </location>
</feature>
<accession>A0A2T0ZXW4</accession>
<evidence type="ECO:0000259" key="7">
    <source>
        <dbReference type="PROSITE" id="PS51755"/>
    </source>
</evidence>
<dbReference type="InterPro" id="IPR000792">
    <property type="entry name" value="Tscrpt_reg_LuxR_C"/>
</dbReference>
<dbReference type="PROSITE" id="PS50043">
    <property type="entry name" value="HTH_LUXR_2"/>
    <property type="match status" value="1"/>
</dbReference>
<dbReference type="CDD" id="cd15831">
    <property type="entry name" value="BTAD"/>
    <property type="match status" value="1"/>
</dbReference>
<dbReference type="InterPro" id="IPR016032">
    <property type="entry name" value="Sig_transdc_resp-reg_C-effctor"/>
</dbReference>
<gene>
    <name evidence="8" type="ORF">CLV47_11171</name>
</gene>
<dbReference type="SMART" id="SM00421">
    <property type="entry name" value="HTH_LUXR"/>
    <property type="match status" value="1"/>
</dbReference>
<proteinExistence type="inferred from homology"/>
<dbReference type="InterPro" id="IPR001867">
    <property type="entry name" value="OmpR/PhoB-type_DNA-bd"/>
</dbReference>
<dbReference type="InterPro" id="IPR011990">
    <property type="entry name" value="TPR-like_helical_dom_sf"/>
</dbReference>
<dbReference type="PROSITE" id="PS51755">
    <property type="entry name" value="OMPR_PHOB"/>
    <property type="match status" value="1"/>
</dbReference>
<dbReference type="SUPFAM" id="SSF52540">
    <property type="entry name" value="P-loop containing nucleoside triphosphate hydrolases"/>
    <property type="match status" value="1"/>
</dbReference>
<dbReference type="Pfam" id="PF00196">
    <property type="entry name" value="GerE"/>
    <property type="match status" value="1"/>
</dbReference>
<dbReference type="PANTHER" id="PTHR35807:SF1">
    <property type="entry name" value="TRANSCRIPTIONAL REGULATOR REDD"/>
    <property type="match status" value="1"/>
</dbReference>
<dbReference type="CDD" id="cd06170">
    <property type="entry name" value="LuxR_C_like"/>
    <property type="match status" value="1"/>
</dbReference>
<dbReference type="Proteomes" id="UP000237752">
    <property type="component" value="Unassembled WGS sequence"/>
</dbReference>
<protein>
    <submittedName>
        <fullName evidence="8">DNA-binding SARP family transcriptional activator</fullName>
    </submittedName>
</protein>
<dbReference type="Gene3D" id="1.10.10.10">
    <property type="entry name" value="Winged helix-like DNA-binding domain superfamily/Winged helix DNA-binding domain"/>
    <property type="match status" value="2"/>
</dbReference>
<keyword evidence="2" id="KW-0805">Transcription regulation</keyword>
<dbReference type="InterPro" id="IPR027417">
    <property type="entry name" value="P-loop_NTPase"/>
</dbReference>
<dbReference type="GO" id="GO:0006355">
    <property type="term" value="P:regulation of DNA-templated transcription"/>
    <property type="evidence" value="ECO:0007669"/>
    <property type="project" value="InterPro"/>
</dbReference>
<reference evidence="8 9" key="1">
    <citation type="submission" date="2018-03" db="EMBL/GenBank/DDBJ databases">
        <title>Genomic Encyclopedia of Archaeal and Bacterial Type Strains, Phase II (KMG-II): from individual species to whole genera.</title>
        <authorList>
            <person name="Goeker M."/>
        </authorList>
    </citation>
    <scope>NUCLEOTIDE SEQUENCE [LARGE SCALE GENOMIC DNA]</scope>
    <source>
        <strain evidence="8 9">DSM 100065</strain>
    </source>
</reference>
<dbReference type="Pfam" id="PF13191">
    <property type="entry name" value="AAA_16"/>
    <property type="match status" value="1"/>
</dbReference>
<dbReference type="SUPFAM" id="SSF46894">
    <property type="entry name" value="C-terminal effector domain of the bipartite response regulators"/>
    <property type="match status" value="2"/>
</dbReference>
<dbReference type="SMART" id="SM00862">
    <property type="entry name" value="Trans_reg_C"/>
    <property type="match status" value="1"/>
</dbReference>
<name>A0A2T0ZXW4_9ACTN</name>
<evidence type="ECO:0000313" key="9">
    <source>
        <dbReference type="Proteomes" id="UP000237752"/>
    </source>
</evidence>
<dbReference type="GO" id="GO:0000160">
    <property type="term" value="P:phosphorelay signal transduction system"/>
    <property type="evidence" value="ECO:0007669"/>
    <property type="project" value="InterPro"/>
</dbReference>
<keyword evidence="9" id="KW-1185">Reference proteome</keyword>
<dbReference type="InterPro" id="IPR041664">
    <property type="entry name" value="AAA_16"/>
</dbReference>
<dbReference type="Pfam" id="PF03704">
    <property type="entry name" value="BTAD"/>
    <property type="match status" value="1"/>
</dbReference>
<evidence type="ECO:0000256" key="5">
    <source>
        <dbReference type="PROSITE-ProRule" id="PRU01091"/>
    </source>
</evidence>
<sequence>MEFRILGAFEVWNAGRELAVGKGRQRTLLALLTVRRNESVSVAQLLDELWPAGAPPTARTSLHRYISQLRKVLGRDRLQTTSNGYELRIDDRELDSQRFVSTLASGHASAALKLWRGPALAEWDGLDFAMSEIERLAALRLVAIEQRVDALIGRGKYAEAAAELEGETREHPFRERFRYLQMLALYGSGSQGAALEVYARTRRALLDELGLEPSTELVDLHQRILNQDPSLLSTRQITNERADPPTALRDARAPWPFTAREEEFSVLKSAIVRGNERPGAPSGAVVYGQPGVGKTRLIQEAVAWAQDQQMHTAWAIGTRSARQTPYAALAHLTPELSAASFEDPAGLYRAFAAALLGADRRRFVLAIDDAHLLDPGSAALVLHIALAGAATVIASVRRGEPTPDPITTLWKDGLALRVDLQPFSPEETDTLVSTALGGRFSAQASLRLASGSRGNALYIREMILGSTASGGLRQHDGIWVWDGPTDLPPRLVDAVSERLEGLSSVDRHALAIIALGEPLPITVIEQIIPPAAIARIEAAGLAQLHDEGGEINCRLAHPLYGDVTLAQLGAAERRRLLRILSDALTEFGRRTDQDRMRIATWRLDAGAHVSAGYLTQAAIIANHAFDYRLGERLAQAAADRAGGPAAAVALAQSLSGQQKFTAAESILAASETQILAAPDHALQHSYLTERFNALYQGLAQRAPTLSMLDRFAAQHSDRESRYFVDGYRAAIVLDDGRMPDVLTLTAAALNDPDASPAATYLAARLTGEAAVYLGQMALAESARDRLRLLAATRAPEAAAAQTTADLQANMRHILEGRALVMEPVLTAYMRKVGDNQDKMGLGLTGLELGTTLLMRGKPLSARDVLVEAIEAFQQMNIGGVLQWAHAILAQAYALVGDLSAAKKARLAADAGPTTPMSIRTEVDFTAADVLIEMADGNVTGAIRLALDGAARLEHLIMHQARLLHLAFRLGAPSSAVREKLATIASQTDAELALILRSHVDAAAQHDAEALEATAGSYESLGLTLHAAEAAAQAAAAYRKIKALPAAARIAARTDSLLAQCEGARTPLVAAPATHSTLSRREYEVARLAATGLSNAAIATRLVLSVRTVESHLYQAFGKLGVETRADLAAALPEIPVPRAQ</sequence>
<dbReference type="SUPFAM" id="SSF48452">
    <property type="entry name" value="TPR-like"/>
    <property type="match status" value="1"/>
</dbReference>
<dbReference type="Gene3D" id="3.40.50.300">
    <property type="entry name" value="P-loop containing nucleotide triphosphate hydrolases"/>
    <property type="match status" value="1"/>
</dbReference>
<feature type="DNA-binding region" description="OmpR/PhoB-type" evidence="5">
    <location>
        <begin position="1"/>
        <end position="89"/>
    </location>
</feature>
<evidence type="ECO:0000313" key="8">
    <source>
        <dbReference type="EMBL" id="PRZ41195.1"/>
    </source>
</evidence>
<dbReference type="OrthoDB" id="3197423at2"/>
<keyword evidence="4" id="KW-0804">Transcription</keyword>
<comment type="similarity">
    <text evidence="1">Belongs to the AfsR/DnrI/RedD regulatory family.</text>
</comment>
<dbReference type="AlphaFoldDB" id="A0A2T0ZXW4"/>
<feature type="domain" description="HTH luxR-type" evidence="6">
    <location>
        <begin position="1070"/>
        <end position="1135"/>
    </location>
</feature>
<dbReference type="PRINTS" id="PR00038">
    <property type="entry name" value="HTHLUXR"/>
</dbReference>
<evidence type="ECO:0000256" key="2">
    <source>
        <dbReference type="ARBA" id="ARBA00023015"/>
    </source>
</evidence>
<dbReference type="InterPro" id="IPR005158">
    <property type="entry name" value="BTAD"/>
</dbReference>
<dbReference type="RefSeq" id="WP_106349571.1">
    <property type="nucleotide sequence ID" value="NZ_PVUE01000011.1"/>
</dbReference>